<dbReference type="PANTHER" id="PTHR11060:SF0">
    <property type="entry name" value="PROTEIN MEMO1"/>
    <property type="match status" value="1"/>
</dbReference>
<feature type="chain" id="PRO_5046000280" evidence="2">
    <location>
        <begin position="24"/>
        <end position="353"/>
    </location>
</feature>
<feature type="signal peptide" evidence="2">
    <location>
        <begin position="1"/>
        <end position="23"/>
    </location>
</feature>
<dbReference type="InterPro" id="IPR002737">
    <property type="entry name" value="MEMO1_fam"/>
</dbReference>
<comment type="similarity">
    <text evidence="1">Belongs to the MEMO1 family.</text>
</comment>
<name>A0ABU3CCV4_9FLAO</name>
<evidence type="ECO:0000313" key="4">
    <source>
        <dbReference type="Proteomes" id="UP001262889"/>
    </source>
</evidence>
<dbReference type="Pfam" id="PF01875">
    <property type="entry name" value="Memo"/>
    <property type="match status" value="1"/>
</dbReference>
<reference evidence="3 4" key="1">
    <citation type="submission" date="2023-09" db="EMBL/GenBank/DDBJ databases">
        <authorList>
            <person name="Rey-Velasco X."/>
        </authorList>
    </citation>
    <scope>NUCLEOTIDE SEQUENCE [LARGE SCALE GENOMIC DNA]</scope>
    <source>
        <strain evidence="3 4">F363</strain>
    </source>
</reference>
<dbReference type="Proteomes" id="UP001262889">
    <property type="component" value="Unassembled WGS sequence"/>
</dbReference>
<accession>A0ABU3CCV4</accession>
<protein>
    <submittedName>
        <fullName evidence="3">AmmeMemoRadiSam system protein B</fullName>
    </submittedName>
</protein>
<organism evidence="3 4">
    <name type="scientific">Autumnicola tepida</name>
    <dbReference type="NCBI Taxonomy" id="3075595"/>
    <lineage>
        <taxon>Bacteria</taxon>
        <taxon>Pseudomonadati</taxon>
        <taxon>Bacteroidota</taxon>
        <taxon>Flavobacteriia</taxon>
        <taxon>Flavobacteriales</taxon>
        <taxon>Flavobacteriaceae</taxon>
        <taxon>Autumnicola</taxon>
    </lineage>
</organism>
<dbReference type="CDD" id="cd07361">
    <property type="entry name" value="MEMO_like"/>
    <property type="match status" value="1"/>
</dbReference>
<evidence type="ECO:0000313" key="3">
    <source>
        <dbReference type="EMBL" id="MDT0644113.1"/>
    </source>
</evidence>
<dbReference type="RefSeq" id="WP_311535732.1">
    <property type="nucleotide sequence ID" value="NZ_JAVRHQ010000021.1"/>
</dbReference>
<proteinExistence type="inferred from homology"/>
<keyword evidence="4" id="KW-1185">Reference proteome</keyword>
<evidence type="ECO:0000256" key="2">
    <source>
        <dbReference type="SAM" id="SignalP"/>
    </source>
</evidence>
<evidence type="ECO:0000256" key="1">
    <source>
        <dbReference type="ARBA" id="ARBA00006315"/>
    </source>
</evidence>
<dbReference type="EMBL" id="JAVRHQ010000021">
    <property type="protein sequence ID" value="MDT0644113.1"/>
    <property type="molecule type" value="Genomic_DNA"/>
</dbReference>
<dbReference type="Gene3D" id="3.40.830.10">
    <property type="entry name" value="LigB-like"/>
    <property type="match status" value="1"/>
</dbReference>
<keyword evidence="2" id="KW-0732">Signal</keyword>
<sequence>MKTKKTFLLFLKLILLTSAYNLSAQKIRTQTDTIGFAQYKWQMDSIFSRMADDDKLQTDEIYKAVISPHDDYSYAAGLYNKTLAGIKANTIILVGVAHKARNFDLQDKIIFGSYQKWKSPYGNIEVSPIREKLIQKLPPQDFMVHDSMIQTEHALEAITPFLSKNNPDIEIVPLLVPYMKYSDMRQFAGDLAGALYQIMQEENLQYGKDVAVVISTDAIHYGDEDWGGSNLARYGTDSLGTAKARQKDLDISKELLSGTIDNEKIKDFTKATVQEKNYKEYKWTWCGRYSVPFGLLLANNLNLLLDGNPLYGKKIDYRSSIHNPHIEVKDIGMGTTAPANTHHWVGYVGMAYE</sequence>
<gene>
    <name evidence="3" type="primary">amrB</name>
    <name evidence="3" type="ORF">RM553_14850</name>
</gene>
<comment type="caution">
    <text evidence="3">The sequence shown here is derived from an EMBL/GenBank/DDBJ whole genome shotgun (WGS) entry which is preliminary data.</text>
</comment>
<dbReference type="PANTHER" id="PTHR11060">
    <property type="entry name" value="PROTEIN MEMO1"/>
    <property type="match status" value="1"/>
</dbReference>
<dbReference type="NCBIfam" id="TIGR04336">
    <property type="entry name" value="AmmeMemoSam_B"/>
    <property type="match status" value="1"/>
</dbReference>